<keyword evidence="14" id="KW-0496">Mitochondrion</keyword>
<keyword evidence="15" id="KW-0472">Membrane</keyword>
<dbReference type="FunFam" id="1.10.287.2900:FF:000002">
    <property type="entry name" value="Mitochondrial intermembrane space import and assembly protein"/>
    <property type="match status" value="1"/>
</dbReference>
<keyword evidence="7" id="KW-0999">Mitochondrion inner membrane</keyword>
<evidence type="ECO:0000256" key="13">
    <source>
        <dbReference type="ARBA" id="ARBA00023010"/>
    </source>
</evidence>
<evidence type="ECO:0000256" key="6">
    <source>
        <dbReference type="ARBA" id="ARBA00022692"/>
    </source>
</evidence>
<evidence type="ECO:0000313" key="21">
    <source>
        <dbReference type="Proteomes" id="UP000790833"/>
    </source>
</evidence>
<name>A0A9P8AH18_9ASCO</name>
<evidence type="ECO:0000256" key="14">
    <source>
        <dbReference type="ARBA" id="ARBA00023128"/>
    </source>
</evidence>
<keyword evidence="12" id="KW-0560">Oxidoreductase</keyword>
<keyword evidence="10" id="KW-0735">Signal-anchor</keyword>
<dbReference type="EMBL" id="JAHMUF010000019">
    <property type="protein sequence ID" value="KAG7192238.1"/>
    <property type="molecule type" value="Genomic_DNA"/>
</dbReference>
<dbReference type="Proteomes" id="UP000790833">
    <property type="component" value="Unassembled WGS sequence"/>
</dbReference>
<evidence type="ECO:0000256" key="5">
    <source>
        <dbReference type="ARBA" id="ARBA00022448"/>
    </source>
</evidence>
<comment type="cofactor">
    <cofactor evidence="1">
        <name>Zn(2+)</name>
        <dbReference type="ChEBI" id="CHEBI:29105"/>
    </cofactor>
</comment>
<evidence type="ECO:0000256" key="17">
    <source>
        <dbReference type="ARBA" id="ARBA00023284"/>
    </source>
</evidence>
<evidence type="ECO:0000256" key="8">
    <source>
        <dbReference type="ARBA" id="ARBA00022927"/>
    </source>
</evidence>
<dbReference type="PANTHER" id="PTHR21622">
    <property type="entry name" value="COILED-COIL-HELIX-COILED-COIL-HELIX DOMAIN CONTAINING 4"/>
    <property type="match status" value="1"/>
</dbReference>
<evidence type="ECO:0000256" key="7">
    <source>
        <dbReference type="ARBA" id="ARBA00022792"/>
    </source>
</evidence>
<evidence type="ECO:0000256" key="9">
    <source>
        <dbReference type="ARBA" id="ARBA00022946"/>
    </source>
</evidence>
<dbReference type="GO" id="GO:0005758">
    <property type="term" value="C:mitochondrial intermembrane space"/>
    <property type="evidence" value="ECO:0007669"/>
    <property type="project" value="TreeGrafter"/>
</dbReference>
<evidence type="ECO:0000256" key="15">
    <source>
        <dbReference type="ARBA" id="ARBA00023136"/>
    </source>
</evidence>
<keyword evidence="5" id="KW-0813">Transport</keyword>
<dbReference type="RefSeq" id="XP_043047788.1">
    <property type="nucleotide sequence ID" value="XM_043192733.1"/>
</dbReference>
<evidence type="ECO:0000256" key="2">
    <source>
        <dbReference type="ARBA" id="ARBA00001973"/>
    </source>
</evidence>
<dbReference type="Pfam" id="PF06747">
    <property type="entry name" value="CHCH"/>
    <property type="match status" value="1"/>
</dbReference>
<evidence type="ECO:0000256" key="11">
    <source>
        <dbReference type="ARBA" id="ARBA00022989"/>
    </source>
</evidence>
<dbReference type="GeneID" id="66115330"/>
<keyword evidence="8" id="KW-0653">Protein transport</keyword>
<reference evidence="20" key="1">
    <citation type="submission" date="2021-03" db="EMBL/GenBank/DDBJ databases">
        <authorList>
            <person name="Palmer J.M."/>
        </authorList>
    </citation>
    <scope>NUCLEOTIDE SEQUENCE</scope>
    <source>
        <strain evidence="20">ARV_011</strain>
    </source>
</reference>
<protein>
    <recommendedName>
        <fullName evidence="4">Mitochondrial intermembrane space import and assembly protein 40</fullName>
    </recommendedName>
    <alternativeName>
        <fullName evidence="18">Mitochondrial import inner membrane translocase TIM40</fullName>
    </alternativeName>
</protein>
<sequence length="282" mass="30384">MFTRVGRVARVARVAPRVAKAGMRPYSTAKPTSSSVKITLGVAVGLLGAEAIYLLSTKSGKSGKSGKASELIEAVKVPEVAEEIKSVVAETTESVSEGASQSVAAISEAANAISESIPETILDSETAAAISETIAKLEVAVSQLEEKFDGVKDPKKLNEAVQKVETKLEQAVDEVVGEAKSLVTEESEDDDQQQQAAYNPETGEINWDCPCLGGMAHGPCGEEFKAAFSCFVYSESEPKGMDCIEKFELMRTCFRKYPEVYREQLYEDDEEPEPEPVTKAND</sequence>
<organism evidence="20 21">
    <name type="scientific">Scheffersomyces spartinae</name>
    <dbReference type="NCBI Taxonomy" id="45513"/>
    <lineage>
        <taxon>Eukaryota</taxon>
        <taxon>Fungi</taxon>
        <taxon>Dikarya</taxon>
        <taxon>Ascomycota</taxon>
        <taxon>Saccharomycotina</taxon>
        <taxon>Pichiomycetes</taxon>
        <taxon>Debaryomycetaceae</taxon>
        <taxon>Scheffersomyces</taxon>
    </lineage>
</organism>
<evidence type="ECO:0000256" key="12">
    <source>
        <dbReference type="ARBA" id="ARBA00023002"/>
    </source>
</evidence>
<comment type="caution">
    <text evidence="20">The sequence shown here is derived from an EMBL/GenBank/DDBJ whole genome shotgun (WGS) entry which is preliminary data.</text>
</comment>
<evidence type="ECO:0000313" key="20">
    <source>
        <dbReference type="EMBL" id="KAG7192238.1"/>
    </source>
</evidence>
<evidence type="ECO:0000259" key="19">
    <source>
        <dbReference type="Pfam" id="PF06747"/>
    </source>
</evidence>
<dbReference type="Gene3D" id="1.10.287.2900">
    <property type="match status" value="1"/>
</dbReference>
<dbReference type="GO" id="GO:0015035">
    <property type="term" value="F:protein-disulfide reductase activity"/>
    <property type="evidence" value="ECO:0007669"/>
    <property type="project" value="InterPro"/>
</dbReference>
<dbReference type="GO" id="GO:0045041">
    <property type="term" value="P:protein import into mitochondrial intermembrane space"/>
    <property type="evidence" value="ECO:0007669"/>
    <property type="project" value="InterPro"/>
</dbReference>
<evidence type="ECO:0000256" key="10">
    <source>
        <dbReference type="ARBA" id="ARBA00022968"/>
    </source>
</evidence>
<dbReference type="OrthoDB" id="7481291at2759"/>
<keyword evidence="13" id="KW-0811">Translocation</keyword>
<comment type="cofactor">
    <cofactor evidence="2">
        <name>Cu(2+)</name>
        <dbReference type="ChEBI" id="CHEBI:29036"/>
    </cofactor>
</comment>
<dbReference type="GO" id="GO:0005743">
    <property type="term" value="C:mitochondrial inner membrane"/>
    <property type="evidence" value="ECO:0007669"/>
    <property type="project" value="UniProtKB-SubCell"/>
</dbReference>
<proteinExistence type="predicted"/>
<evidence type="ECO:0000256" key="1">
    <source>
        <dbReference type="ARBA" id="ARBA00001947"/>
    </source>
</evidence>
<evidence type="ECO:0000256" key="18">
    <source>
        <dbReference type="ARBA" id="ARBA00033150"/>
    </source>
</evidence>
<dbReference type="PANTHER" id="PTHR21622:SF0">
    <property type="entry name" value="COILED-COIL-HELIX-COILED-COIL-HELIX DOMAIN CONTAINING 4"/>
    <property type="match status" value="1"/>
</dbReference>
<dbReference type="InterPro" id="IPR039289">
    <property type="entry name" value="CHCHD4"/>
</dbReference>
<gene>
    <name evidence="20" type="primary">MIA40</name>
    <name evidence="20" type="ORF">KQ657_001956</name>
</gene>
<evidence type="ECO:0000256" key="3">
    <source>
        <dbReference type="ARBA" id="ARBA00004164"/>
    </source>
</evidence>
<evidence type="ECO:0000256" key="4">
    <source>
        <dbReference type="ARBA" id="ARBA00013714"/>
    </source>
</evidence>
<accession>A0A9P8AH18</accession>
<keyword evidence="17" id="KW-0676">Redox-active center</keyword>
<feature type="domain" description="CHCH" evidence="19">
    <location>
        <begin position="220"/>
        <end position="256"/>
    </location>
</feature>
<keyword evidence="9" id="KW-0809">Transit peptide</keyword>
<dbReference type="InterPro" id="IPR010625">
    <property type="entry name" value="CHCH"/>
</dbReference>
<keyword evidence="6" id="KW-0812">Transmembrane</keyword>
<keyword evidence="11" id="KW-1133">Transmembrane helix</keyword>
<keyword evidence="21" id="KW-1185">Reference proteome</keyword>
<comment type="subcellular location">
    <subcellularLocation>
        <location evidence="3">Mitochondrion inner membrane</location>
        <topology evidence="3">Single-pass type II membrane protein</topology>
        <orientation evidence="3">Intermembrane side</orientation>
    </subcellularLocation>
</comment>
<dbReference type="PROSITE" id="PS51808">
    <property type="entry name" value="CHCH"/>
    <property type="match status" value="1"/>
</dbReference>
<dbReference type="AlphaFoldDB" id="A0A9P8AH18"/>
<keyword evidence="16" id="KW-1015">Disulfide bond</keyword>
<evidence type="ECO:0000256" key="16">
    <source>
        <dbReference type="ARBA" id="ARBA00023157"/>
    </source>
</evidence>